<accession>A0A1I4PPZ4</accession>
<keyword evidence="4 8" id="KW-1133">Transmembrane helix</keyword>
<dbReference type="Pfam" id="PF07885">
    <property type="entry name" value="Ion_trans_2"/>
    <property type="match status" value="1"/>
</dbReference>
<keyword evidence="11" id="KW-1185">Reference proteome</keyword>
<dbReference type="PANTHER" id="PTHR11003:SF291">
    <property type="entry name" value="IP11374P"/>
    <property type="match status" value="1"/>
</dbReference>
<comment type="subcellular location">
    <subcellularLocation>
        <location evidence="1">Membrane</location>
        <topology evidence="1">Multi-pass membrane protein</topology>
    </subcellularLocation>
</comment>
<evidence type="ECO:0000256" key="6">
    <source>
        <dbReference type="ARBA" id="ARBA00023136"/>
    </source>
</evidence>
<dbReference type="InterPro" id="IPR003280">
    <property type="entry name" value="2pore_dom_K_chnl"/>
</dbReference>
<evidence type="ECO:0000256" key="3">
    <source>
        <dbReference type="ARBA" id="ARBA00022692"/>
    </source>
</evidence>
<dbReference type="STRING" id="487685.SAMN04488696_0817"/>
<organism evidence="10 11">
    <name type="scientific">Methanolobus profundi</name>
    <dbReference type="NCBI Taxonomy" id="487685"/>
    <lineage>
        <taxon>Archaea</taxon>
        <taxon>Methanobacteriati</taxon>
        <taxon>Methanobacteriota</taxon>
        <taxon>Stenosarchaea group</taxon>
        <taxon>Methanomicrobia</taxon>
        <taxon>Methanosarcinales</taxon>
        <taxon>Methanosarcinaceae</taxon>
        <taxon>Methanolobus</taxon>
    </lineage>
</organism>
<keyword evidence="2" id="KW-0813">Transport</keyword>
<dbReference type="AlphaFoldDB" id="A0A1I4PPZ4"/>
<dbReference type="Proteomes" id="UP000198535">
    <property type="component" value="Unassembled WGS sequence"/>
</dbReference>
<evidence type="ECO:0000256" key="7">
    <source>
        <dbReference type="ARBA" id="ARBA00023303"/>
    </source>
</evidence>
<dbReference type="GO" id="GO:0005886">
    <property type="term" value="C:plasma membrane"/>
    <property type="evidence" value="ECO:0007669"/>
    <property type="project" value="TreeGrafter"/>
</dbReference>
<feature type="transmembrane region" description="Helical" evidence="8">
    <location>
        <begin position="27"/>
        <end position="45"/>
    </location>
</feature>
<feature type="transmembrane region" description="Helical" evidence="8">
    <location>
        <begin position="54"/>
        <end position="72"/>
    </location>
</feature>
<dbReference type="InterPro" id="IPR003938">
    <property type="entry name" value="K_chnl_volt-dep_EAG/ELK/ERG"/>
</dbReference>
<dbReference type="InterPro" id="IPR013099">
    <property type="entry name" value="K_chnl_dom"/>
</dbReference>
<reference evidence="11" key="1">
    <citation type="submission" date="2016-10" db="EMBL/GenBank/DDBJ databases">
        <authorList>
            <person name="Varghese N."/>
            <person name="Submissions S."/>
        </authorList>
    </citation>
    <scope>NUCLEOTIDE SEQUENCE [LARGE SCALE GENOMIC DNA]</scope>
    <source>
        <strain evidence="11">Mob M</strain>
    </source>
</reference>
<feature type="transmembrane region" description="Helical" evidence="8">
    <location>
        <begin position="78"/>
        <end position="102"/>
    </location>
</feature>
<evidence type="ECO:0000313" key="10">
    <source>
        <dbReference type="EMBL" id="SFM29828.1"/>
    </source>
</evidence>
<evidence type="ECO:0000313" key="11">
    <source>
        <dbReference type="Proteomes" id="UP000198535"/>
    </source>
</evidence>
<evidence type="ECO:0000259" key="9">
    <source>
        <dbReference type="Pfam" id="PF07885"/>
    </source>
</evidence>
<evidence type="ECO:0000256" key="1">
    <source>
        <dbReference type="ARBA" id="ARBA00004141"/>
    </source>
</evidence>
<evidence type="ECO:0000256" key="8">
    <source>
        <dbReference type="SAM" id="Phobius"/>
    </source>
</evidence>
<protein>
    <submittedName>
        <fullName evidence="10">Ion channel</fullName>
    </submittedName>
</protein>
<gene>
    <name evidence="10" type="ORF">SAMN04488696_0817</name>
</gene>
<evidence type="ECO:0000256" key="4">
    <source>
        <dbReference type="ARBA" id="ARBA00022989"/>
    </source>
</evidence>
<name>A0A1I4PPZ4_9EURY</name>
<evidence type="ECO:0000256" key="2">
    <source>
        <dbReference type="ARBA" id="ARBA00022448"/>
    </source>
</evidence>
<dbReference type="EMBL" id="FOUJ01000001">
    <property type="protein sequence ID" value="SFM29828.1"/>
    <property type="molecule type" value="Genomic_DNA"/>
</dbReference>
<dbReference type="GO" id="GO:0015271">
    <property type="term" value="F:outward rectifier potassium channel activity"/>
    <property type="evidence" value="ECO:0007669"/>
    <property type="project" value="TreeGrafter"/>
</dbReference>
<feature type="domain" description="Potassium channel" evidence="9">
    <location>
        <begin position="30"/>
        <end position="103"/>
    </location>
</feature>
<dbReference type="PANTHER" id="PTHR11003">
    <property type="entry name" value="POTASSIUM CHANNEL, SUBFAMILY K"/>
    <property type="match status" value="1"/>
</dbReference>
<dbReference type="GO" id="GO:0022841">
    <property type="term" value="F:potassium ion leak channel activity"/>
    <property type="evidence" value="ECO:0007669"/>
    <property type="project" value="TreeGrafter"/>
</dbReference>
<dbReference type="SUPFAM" id="SSF81324">
    <property type="entry name" value="Voltage-gated potassium channels"/>
    <property type="match status" value="1"/>
</dbReference>
<dbReference type="GO" id="GO:0030322">
    <property type="term" value="P:stabilization of membrane potential"/>
    <property type="evidence" value="ECO:0007669"/>
    <property type="project" value="TreeGrafter"/>
</dbReference>
<keyword evidence="6 8" id="KW-0472">Membrane</keyword>
<evidence type="ECO:0000256" key="5">
    <source>
        <dbReference type="ARBA" id="ARBA00023065"/>
    </source>
</evidence>
<dbReference type="PRINTS" id="PR01463">
    <property type="entry name" value="EAGCHANLFMLY"/>
</dbReference>
<keyword evidence="7" id="KW-0407">Ion channel</keyword>
<dbReference type="Gene3D" id="1.10.287.70">
    <property type="match status" value="1"/>
</dbReference>
<keyword evidence="5" id="KW-0406">Ion transport</keyword>
<sequence>MIPFVLTFFIFLSSLFRMLKQPEFRSFFLLVLFTLTFGTVVYHSVEGWRWIDSLYFSVITLTTIGYGDLAPVTDIGKIFTILYVFVGLGILLGFVNASGEYFRKQQIERMSRGIPNFLWDSGNTLEETERDILENIRDHEEEEGSW</sequence>
<keyword evidence="3 8" id="KW-0812">Transmembrane</keyword>
<proteinExistence type="predicted"/>